<dbReference type="Proteomes" id="UP000198977">
    <property type="component" value="Unassembled WGS sequence"/>
</dbReference>
<dbReference type="STRING" id="74348.SAMN04488523_11635"/>
<accession>A0A1I2FML1</accession>
<feature type="domain" description="HTH tetR-type" evidence="5">
    <location>
        <begin position="12"/>
        <end position="72"/>
    </location>
</feature>
<keyword evidence="3" id="KW-0804">Transcription</keyword>
<gene>
    <name evidence="6" type="ORF">SAMN04488523_11635</name>
</gene>
<sequence>MEKTEKRGRPKTLGRERVLQTALMQYWDVSPTDVSIGEICKLTGASKPGIYREFGSDDGLKRAALESYRSLALLPLFDILKQDQSFAAAKAALVSFATQDREAVGLPLGCLFVAMRAQRDSLGSATGEYVDQLRQEVLDAYMGWIETAKSKGECGLKIPTDAAALYFDAQNGGAMRMQKEGVDNATIATVLQHAFEIIE</sequence>
<keyword evidence="1" id="KW-0805">Transcription regulation</keyword>
<evidence type="ECO:0000256" key="1">
    <source>
        <dbReference type="ARBA" id="ARBA00023015"/>
    </source>
</evidence>
<evidence type="ECO:0000256" key="2">
    <source>
        <dbReference type="ARBA" id="ARBA00023125"/>
    </source>
</evidence>
<dbReference type="InterPro" id="IPR036271">
    <property type="entry name" value="Tet_transcr_reg_TetR-rel_C_sf"/>
</dbReference>
<dbReference type="PANTHER" id="PTHR47506">
    <property type="entry name" value="TRANSCRIPTIONAL REGULATORY PROTEIN"/>
    <property type="match status" value="1"/>
</dbReference>
<evidence type="ECO:0000313" key="6">
    <source>
        <dbReference type="EMBL" id="SFF05661.1"/>
    </source>
</evidence>
<feature type="DNA-binding region" description="H-T-H motif" evidence="4">
    <location>
        <begin position="35"/>
        <end position="54"/>
    </location>
</feature>
<evidence type="ECO:0000259" key="5">
    <source>
        <dbReference type="PROSITE" id="PS50977"/>
    </source>
</evidence>
<reference evidence="6 7" key="1">
    <citation type="submission" date="2016-10" db="EMBL/GenBank/DDBJ databases">
        <authorList>
            <person name="de Groot N.N."/>
        </authorList>
    </citation>
    <scope>NUCLEOTIDE SEQUENCE [LARGE SCALE GENOMIC DNA]</scope>
    <source>
        <strain evidence="6 7">DSM 11443</strain>
    </source>
</reference>
<dbReference type="InterPro" id="IPR001647">
    <property type="entry name" value="HTH_TetR"/>
</dbReference>
<dbReference type="OrthoDB" id="9779746at2"/>
<dbReference type="RefSeq" id="WP_093925149.1">
    <property type="nucleotide sequence ID" value="NZ_FOMW01000016.1"/>
</dbReference>
<dbReference type="Gene3D" id="1.10.10.60">
    <property type="entry name" value="Homeodomain-like"/>
    <property type="match status" value="1"/>
</dbReference>
<protein>
    <submittedName>
        <fullName evidence="6">Transcriptional regulator, TetR family</fullName>
    </submittedName>
</protein>
<dbReference type="PANTHER" id="PTHR47506:SF1">
    <property type="entry name" value="HTH-TYPE TRANSCRIPTIONAL REGULATOR YJDC"/>
    <property type="match status" value="1"/>
</dbReference>
<name>A0A1I2FML1_9RHOB</name>
<dbReference type="Gene3D" id="1.10.357.10">
    <property type="entry name" value="Tetracycline Repressor, domain 2"/>
    <property type="match status" value="1"/>
</dbReference>
<dbReference type="PROSITE" id="PS50977">
    <property type="entry name" value="HTH_TETR_2"/>
    <property type="match status" value="1"/>
</dbReference>
<dbReference type="EMBL" id="FOMW01000016">
    <property type="protein sequence ID" value="SFF05661.1"/>
    <property type="molecule type" value="Genomic_DNA"/>
</dbReference>
<dbReference type="AlphaFoldDB" id="A0A1I2FML1"/>
<keyword evidence="2 4" id="KW-0238">DNA-binding</keyword>
<evidence type="ECO:0000256" key="3">
    <source>
        <dbReference type="ARBA" id="ARBA00023163"/>
    </source>
</evidence>
<evidence type="ECO:0000313" key="7">
    <source>
        <dbReference type="Proteomes" id="UP000198977"/>
    </source>
</evidence>
<dbReference type="SUPFAM" id="SSF48498">
    <property type="entry name" value="Tetracyclin repressor-like, C-terminal domain"/>
    <property type="match status" value="1"/>
</dbReference>
<evidence type="ECO:0000256" key="4">
    <source>
        <dbReference type="PROSITE-ProRule" id="PRU00335"/>
    </source>
</evidence>
<keyword evidence="7" id="KW-1185">Reference proteome</keyword>
<dbReference type="GO" id="GO:0003677">
    <property type="term" value="F:DNA binding"/>
    <property type="evidence" value="ECO:0007669"/>
    <property type="project" value="UniProtKB-UniRule"/>
</dbReference>
<organism evidence="6 7">
    <name type="scientific">Sulfitobacter brevis</name>
    <dbReference type="NCBI Taxonomy" id="74348"/>
    <lineage>
        <taxon>Bacteria</taxon>
        <taxon>Pseudomonadati</taxon>
        <taxon>Pseudomonadota</taxon>
        <taxon>Alphaproteobacteria</taxon>
        <taxon>Rhodobacterales</taxon>
        <taxon>Roseobacteraceae</taxon>
        <taxon>Sulfitobacter</taxon>
    </lineage>
</organism>
<dbReference type="InterPro" id="IPR009057">
    <property type="entry name" value="Homeodomain-like_sf"/>
</dbReference>
<dbReference type="SUPFAM" id="SSF46689">
    <property type="entry name" value="Homeodomain-like"/>
    <property type="match status" value="1"/>
</dbReference>
<proteinExistence type="predicted"/>